<dbReference type="Pfam" id="PF07386">
    <property type="entry name" value="DUF1499"/>
    <property type="match status" value="1"/>
</dbReference>
<feature type="transmembrane region" description="Helical" evidence="1">
    <location>
        <begin position="54"/>
        <end position="79"/>
    </location>
</feature>
<feature type="transmembrane region" description="Helical" evidence="1">
    <location>
        <begin position="91"/>
        <end position="108"/>
    </location>
</feature>
<dbReference type="EMBL" id="JBHRST010000008">
    <property type="protein sequence ID" value="MFC3097481.1"/>
    <property type="molecule type" value="Genomic_DNA"/>
</dbReference>
<sequence>MENAPQSAATAPHSAPAPRWAPRLSKAALYVCGGAIAIAGAGLTLARYDLLPKMAGFTAFLGGGLVAAVALVLAIAALLVGWRTGNPRRNWAIVALVVAAAYVGFLATRPMSAGNAPPIHDVTTDIANPPQFETLTLREDNLVGVGSVENWQQIHAAAYGDIGPVTLPMPVEQATAVVERLAREEGWAIAVSDPARGHVEATASVSYIRFYDDVVFRITPVGAGQSRIDMRSVSRVGVGDLGVNARRIRAFLARLTAV</sequence>
<keyword evidence="1" id="KW-0812">Transmembrane</keyword>
<name>A0ABV7E6Q7_9SPHN</name>
<evidence type="ECO:0000313" key="2">
    <source>
        <dbReference type="EMBL" id="MFC3097481.1"/>
    </source>
</evidence>
<organism evidence="2 3">
    <name type="scientific">Alteraurantiacibacter palmitatis</name>
    <dbReference type="NCBI Taxonomy" id="2054628"/>
    <lineage>
        <taxon>Bacteria</taxon>
        <taxon>Pseudomonadati</taxon>
        <taxon>Pseudomonadota</taxon>
        <taxon>Alphaproteobacteria</taxon>
        <taxon>Sphingomonadales</taxon>
        <taxon>Erythrobacteraceae</taxon>
        <taxon>Alteraurantiacibacter</taxon>
    </lineage>
</organism>
<feature type="transmembrane region" description="Helical" evidence="1">
    <location>
        <begin position="27"/>
        <end position="48"/>
    </location>
</feature>
<gene>
    <name evidence="2" type="ORF">ACFODU_06650</name>
</gene>
<proteinExistence type="predicted"/>
<evidence type="ECO:0000313" key="3">
    <source>
        <dbReference type="Proteomes" id="UP001595456"/>
    </source>
</evidence>
<dbReference type="RefSeq" id="WP_336926289.1">
    <property type="nucleotide sequence ID" value="NZ_JBANRO010000006.1"/>
</dbReference>
<evidence type="ECO:0000256" key="1">
    <source>
        <dbReference type="SAM" id="Phobius"/>
    </source>
</evidence>
<reference evidence="3" key="1">
    <citation type="journal article" date="2019" name="Int. J. Syst. Evol. Microbiol.">
        <title>The Global Catalogue of Microorganisms (GCM) 10K type strain sequencing project: providing services to taxonomists for standard genome sequencing and annotation.</title>
        <authorList>
            <consortium name="The Broad Institute Genomics Platform"/>
            <consortium name="The Broad Institute Genome Sequencing Center for Infectious Disease"/>
            <person name="Wu L."/>
            <person name="Ma J."/>
        </authorList>
    </citation>
    <scope>NUCLEOTIDE SEQUENCE [LARGE SCALE GENOMIC DNA]</scope>
    <source>
        <strain evidence="3">KCTC 52607</strain>
    </source>
</reference>
<accession>A0ABV7E6Q7</accession>
<keyword evidence="3" id="KW-1185">Reference proteome</keyword>
<dbReference type="Proteomes" id="UP001595456">
    <property type="component" value="Unassembled WGS sequence"/>
</dbReference>
<keyword evidence="1" id="KW-1133">Transmembrane helix</keyword>
<dbReference type="InterPro" id="IPR010865">
    <property type="entry name" value="DUF1499"/>
</dbReference>
<protein>
    <submittedName>
        <fullName evidence="2">DUF1499 domain-containing protein</fullName>
    </submittedName>
</protein>
<comment type="caution">
    <text evidence="2">The sequence shown here is derived from an EMBL/GenBank/DDBJ whole genome shotgun (WGS) entry which is preliminary data.</text>
</comment>
<keyword evidence="1" id="KW-0472">Membrane</keyword>